<gene>
    <name evidence="2" type="ORF">CS022_24580</name>
</gene>
<keyword evidence="1" id="KW-1133">Transmembrane helix</keyword>
<evidence type="ECO:0000313" key="3">
    <source>
        <dbReference type="Proteomes" id="UP000290287"/>
    </source>
</evidence>
<evidence type="ECO:0000313" key="2">
    <source>
        <dbReference type="EMBL" id="RXJ66462.1"/>
    </source>
</evidence>
<evidence type="ECO:0000256" key="1">
    <source>
        <dbReference type="SAM" id="Phobius"/>
    </source>
</evidence>
<dbReference type="Proteomes" id="UP000290287">
    <property type="component" value="Unassembled WGS sequence"/>
</dbReference>
<keyword evidence="3" id="KW-1185">Reference proteome</keyword>
<accession>A0A4Q0Y8A6</accession>
<feature type="transmembrane region" description="Helical" evidence="1">
    <location>
        <begin position="9"/>
        <end position="31"/>
    </location>
</feature>
<organism evidence="2 3">
    <name type="scientific">Veronia nyctiphanis</name>
    <dbReference type="NCBI Taxonomy" id="1278244"/>
    <lineage>
        <taxon>Bacteria</taxon>
        <taxon>Pseudomonadati</taxon>
        <taxon>Pseudomonadota</taxon>
        <taxon>Gammaproteobacteria</taxon>
        <taxon>Vibrionales</taxon>
        <taxon>Vibrionaceae</taxon>
        <taxon>Veronia</taxon>
    </lineage>
</organism>
<comment type="caution">
    <text evidence="2">The sequence shown here is derived from an EMBL/GenBank/DDBJ whole genome shotgun (WGS) entry which is preliminary data.</text>
</comment>
<protein>
    <submittedName>
        <fullName evidence="2">Uncharacterized protein</fullName>
    </submittedName>
</protein>
<dbReference type="AlphaFoldDB" id="A0A4Q0Y8A6"/>
<feature type="transmembrane region" description="Helical" evidence="1">
    <location>
        <begin position="70"/>
        <end position="93"/>
    </location>
</feature>
<sequence>MAMKTNKNIYLRIFAYLPGCLVLALFVIVGMSEFWLIGVKADHATINSYKFGAEAMVSEGGNKYESATIYSLHCLITSLAALLGAVSSLFVLFKSQSTPLLKAYSITITALLVIASVEYFW</sequence>
<dbReference type="EMBL" id="PEIB01000081">
    <property type="protein sequence ID" value="RXJ66462.1"/>
    <property type="molecule type" value="Genomic_DNA"/>
</dbReference>
<name>A0A4Q0Y8A6_9GAMM</name>
<keyword evidence="1" id="KW-0812">Transmembrane</keyword>
<proteinExistence type="predicted"/>
<feature type="transmembrane region" description="Helical" evidence="1">
    <location>
        <begin position="100"/>
        <end position="120"/>
    </location>
</feature>
<keyword evidence="1" id="KW-0472">Membrane</keyword>
<reference evidence="2 3" key="1">
    <citation type="submission" date="2017-10" db="EMBL/GenBank/DDBJ databases">
        <title>Nyctiphanis sp. nov., isolated from the stomach of the euphausiid Nyctiphanes simplex (Hansen, 1911) in the Gulf of California.</title>
        <authorList>
            <person name="Gomez-Gil B."/>
            <person name="Aguilar-Mendez M."/>
            <person name="Lopez-Cortes A."/>
            <person name="Gomez-Gutierrez J."/>
            <person name="Roque A."/>
            <person name="Lang E."/>
            <person name="Gonzalez-Castillo A."/>
        </authorList>
    </citation>
    <scope>NUCLEOTIDE SEQUENCE [LARGE SCALE GENOMIC DNA]</scope>
    <source>
        <strain evidence="2 3">CAIM 600</strain>
    </source>
</reference>